<dbReference type="Pfam" id="PF13191">
    <property type="entry name" value="AAA_16"/>
    <property type="match status" value="1"/>
</dbReference>
<evidence type="ECO:0000313" key="4">
    <source>
        <dbReference type="EMBL" id="TWP38137.1"/>
    </source>
</evidence>
<dbReference type="AlphaFoldDB" id="A0A563E6J8"/>
<name>A0A563E6J8_9MICO</name>
<dbReference type="SUPFAM" id="SSF48452">
    <property type="entry name" value="TPR-like"/>
    <property type="match status" value="1"/>
</dbReference>
<dbReference type="InterPro" id="IPR011990">
    <property type="entry name" value="TPR-like_helical_dom_sf"/>
</dbReference>
<dbReference type="InterPro" id="IPR041664">
    <property type="entry name" value="AAA_16"/>
</dbReference>
<dbReference type="EMBL" id="VCQV01000003">
    <property type="protein sequence ID" value="TWP38137.1"/>
    <property type="molecule type" value="Genomic_DNA"/>
</dbReference>
<dbReference type="GO" id="GO:0004016">
    <property type="term" value="F:adenylate cyclase activity"/>
    <property type="evidence" value="ECO:0007669"/>
    <property type="project" value="UniProtKB-ARBA"/>
</dbReference>
<dbReference type="SUPFAM" id="SSF55073">
    <property type="entry name" value="Nucleotide cyclase"/>
    <property type="match status" value="1"/>
</dbReference>
<dbReference type="SUPFAM" id="SSF52540">
    <property type="entry name" value="P-loop containing nucleoside triphosphate hydrolases"/>
    <property type="match status" value="1"/>
</dbReference>
<dbReference type="OrthoDB" id="5476461at2"/>
<dbReference type="Gene3D" id="3.30.70.1230">
    <property type="entry name" value="Nucleotide cyclase"/>
    <property type="match status" value="1"/>
</dbReference>
<evidence type="ECO:0000256" key="2">
    <source>
        <dbReference type="ARBA" id="ARBA00022840"/>
    </source>
</evidence>
<dbReference type="SMART" id="SM00044">
    <property type="entry name" value="CYCc"/>
    <property type="match status" value="1"/>
</dbReference>
<proteinExistence type="predicted"/>
<dbReference type="GO" id="GO:0009190">
    <property type="term" value="P:cyclic nucleotide biosynthetic process"/>
    <property type="evidence" value="ECO:0007669"/>
    <property type="project" value="InterPro"/>
</dbReference>
<dbReference type="GO" id="GO:0005524">
    <property type="term" value="F:ATP binding"/>
    <property type="evidence" value="ECO:0007669"/>
    <property type="project" value="UniProtKB-KW"/>
</dbReference>
<dbReference type="InterPro" id="IPR001054">
    <property type="entry name" value="A/G_cyclase"/>
</dbReference>
<dbReference type="PANTHER" id="PTHR16305:SF28">
    <property type="entry name" value="GUANYLATE CYCLASE DOMAIN-CONTAINING PROTEIN"/>
    <property type="match status" value="1"/>
</dbReference>
<organism evidence="4 5">
    <name type="scientific">Leekyejoonella antrihumi</name>
    <dbReference type="NCBI Taxonomy" id="1660198"/>
    <lineage>
        <taxon>Bacteria</taxon>
        <taxon>Bacillati</taxon>
        <taxon>Actinomycetota</taxon>
        <taxon>Actinomycetes</taxon>
        <taxon>Micrococcales</taxon>
        <taxon>Dermacoccaceae</taxon>
        <taxon>Leekyejoonella</taxon>
    </lineage>
</organism>
<evidence type="ECO:0000256" key="1">
    <source>
        <dbReference type="ARBA" id="ARBA00022741"/>
    </source>
</evidence>
<dbReference type="PANTHER" id="PTHR16305">
    <property type="entry name" value="TESTICULAR SOLUBLE ADENYLYL CYCLASE"/>
    <property type="match status" value="1"/>
</dbReference>
<keyword evidence="5" id="KW-1185">Reference proteome</keyword>
<dbReference type="InterPro" id="IPR029787">
    <property type="entry name" value="Nucleotide_cyclase"/>
</dbReference>
<keyword evidence="1" id="KW-0547">Nucleotide-binding</keyword>
<dbReference type="Pfam" id="PF12773">
    <property type="entry name" value="DZR"/>
    <property type="match status" value="1"/>
</dbReference>
<comment type="caution">
    <text evidence="4">The sequence shown here is derived from an EMBL/GenBank/DDBJ whole genome shotgun (WGS) entry which is preliminary data.</text>
</comment>
<feature type="domain" description="Guanylate cyclase" evidence="3">
    <location>
        <begin position="87"/>
        <end position="213"/>
    </location>
</feature>
<gene>
    <name evidence="4" type="ORF">FGL98_02595</name>
</gene>
<dbReference type="Pfam" id="PF00211">
    <property type="entry name" value="Guanylate_cyc"/>
    <property type="match status" value="1"/>
</dbReference>
<accession>A0A563E6J8</accession>
<dbReference type="InterPro" id="IPR027417">
    <property type="entry name" value="P-loop_NTPase"/>
</dbReference>
<evidence type="ECO:0000313" key="5">
    <source>
        <dbReference type="Proteomes" id="UP000320244"/>
    </source>
</evidence>
<protein>
    <submittedName>
        <fullName evidence="4">Zinc-ribbon domain-containing protein</fullName>
    </submittedName>
</protein>
<dbReference type="PROSITE" id="PS50125">
    <property type="entry name" value="GUANYLATE_CYCLASE_2"/>
    <property type="match status" value="1"/>
</dbReference>
<sequence length="1219" mass="129129">MSSMGLAPACVSCGAELVEDARFCRLCGTPVAVGGGECAVCRVELPGGSRFCPGCGAAVPGASVSPTDSRVPDVGVVSPTAERRVTSVLFGDLVGFTALSESRDPEEVRDLLSRYFDAAREIVTRYGGLIEKFIGDAVMAVWGVPTSHEDDAERAVRAGLDLVESVASFGESVGAPGLAMRVGVVTGQVAVTVGATQQGMVAGDAVNTASRVQAKADPGSVWVDEQTRSLAGSVFDFIDVGAHQLKGKAEPLQLFGVRAVMRALEGDLSSDRVQAPLVGRHREAAALRDLLHLTGEERRPRLVIVSGAAGVGKTRLGWELRKYIDGLPQLLLWHWGRCLSYGDGVAFSALSTAVRSRIAVAEDDDEAAVRAGLDVALQHYVPDAGDRTWLGPRLAALLDSDTTAFGRQELFGAWLMWFERLSLTDGKQLVWVIDDAQYADDGLLDFVEHLATAARVPLLLVVLARPELLARRPGLALVHGANLVGLETLSATDTGALLDLLVEGLPADVRDELVARAEGNPLFAIETVRSLYDQHLAVDGPVRTPGALRLAEGVDAARLRAMTAPASLQVLVASRLDLLTSAQRSVLATASVLGQTFTMKGLAALTERAGLGGEAELVVTLRELIARDLLTTITDRLAADTGQYAFVQAVVRAVAYQTQSRRDRCEAHLGVVEYLQSLAETDGEVGAVIAQHLHDALGLTSIDDPRRVQLQARLVDWIERSARRAAGLGAPAQALAAYQQAIEITTDPIALIGLRLAAADCALTLADVELVVGLAGDIADGTMTGATREDRARAVATVSRMVRETERRAQGWALLQPFLAGGAMDELSARTALRLARELANYLGDSGDVGERVWAERALVYAEQSADPAEIALALNCLYVAESGLGHERVAAGIMEMMIDLGRTHRLGTPLALALTNKAELYCPRDLEVSLACSSEALELAQSHGNSAVASSARKHAGAALTIMGHWDRAAELGVLAPAVGRRYLHSDAIVLACTAAIARARAQDVDVEPFRQALGSVDDGLADTEAGVWGRLLQHLNARLTGDLSAATQHALVAAELSVRLNGMEVDTPLVLPWAVDAMVDSGQFDRARALLSYVDSTDDWLVPPLLAGQALRLHGSIEAADPATSADPADIERDLLAGIEALDRLGAAPDRARAQAVLGCYLTRLGRSADAVDHLTAARATFTDLAATGWLHELELSIPDPVTPGRYRAPEQRAESS</sequence>
<reference evidence="4 5" key="1">
    <citation type="submission" date="2019-05" db="EMBL/GenBank/DDBJ databases">
        <authorList>
            <person name="Lee S.D."/>
        </authorList>
    </citation>
    <scope>NUCLEOTIDE SEQUENCE [LARGE SCALE GENOMIC DNA]</scope>
    <source>
        <strain evidence="4 5">C5-26</strain>
    </source>
</reference>
<keyword evidence="2" id="KW-0067">ATP-binding</keyword>
<reference evidence="4 5" key="2">
    <citation type="submission" date="2019-08" db="EMBL/GenBank/DDBJ databases">
        <title>Jejuicoccus antrihumi gen. nov., sp. nov., a new member of the family Dermacoccaceae isolated from a cave.</title>
        <authorList>
            <person name="Schumann P."/>
            <person name="Kim I.S."/>
        </authorList>
    </citation>
    <scope>NUCLEOTIDE SEQUENCE [LARGE SCALE GENOMIC DNA]</scope>
    <source>
        <strain evidence="4 5">C5-26</strain>
    </source>
</reference>
<dbReference type="GO" id="GO:0035556">
    <property type="term" value="P:intracellular signal transduction"/>
    <property type="evidence" value="ECO:0007669"/>
    <property type="project" value="InterPro"/>
</dbReference>
<evidence type="ECO:0000259" key="3">
    <source>
        <dbReference type="PROSITE" id="PS50125"/>
    </source>
</evidence>
<dbReference type="GO" id="GO:0005737">
    <property type="term" value="C:cytoplasm"/>
    <property type="evidence" value="ECO:0007669"/>
    <property type="project" value="TreeGrafter"/>
</dbReference>
<dbReference type="Proteomes" id="UP000320244">
    <property type="component" value="Unassembled WGS sequence"/>
</dbReference>
<dbReference type="CDD" id="cd07302">
    <property type="entry name" value="CHD"/>
    <property type="match status" value="1"/>
</dbReference>
<dbReference type="InterPro" id="IPR025874">
    <property type="entry name" value="DZR"/>
</dbReference>